<evidence type="ECO:0000256" key="8">
    <source>
        <dbReference type="RuleBase" id="RU364100"/>
    </source>
</evidence>
<keyword evidence="5" id="KW-0190">Covalent protein-DNA linkage</keyword>
<dbReference type="SUPFAM" id="SSF143081">
    <property type="entry name" value="BB1717-like"/>
    <property type="match status" value="1"/>
</dbReference>
<evidence type="ECO:0000256" key="6">
    <source>
        <dbReference type="ARBA" id="ARBA00023125"/>
    </source>
</evidence>
<comment type="similarity">
    <text evidence="1 8">Belongs to the SOS response-associated peptidase family.</text>
</comment>
<dbReference type="InterPro" id="IPR036590">
    <property type="entry name" value="SRAP-like"/>
</dbReference>
<dbReference type="InterPro" id="IPR003738">
    <property type="entry name" value="SRAP"/>
</dbReference>
<keyword evidence="7" id="KW-0456">Lyase</keyword>
<keyword evidence="3" id="KW-0227">DNA damage</keyword>
<dbReference type="EMBL" id="JAVRHV010000001">
    <property type="protein sequence ID" value="MDT0551619.1"/>
    <property type="molecule type" value="Genomic_DNA"/>
</dbReference>
<comment type="caution">
    <text evidence="9">The sequence shown here is derived from an EMBL/GenBank/DDBJ whole genome shotgun (WGS) entry which is preliminary data.</text>
</comment>
<dbReference type="Gene3D" id="3.90.1680.10">
    <property type="entry name" value="SOS response associated peptidase-like"/>
    <property type="match status" value="1"/>
</dbReference>
<evidence type="ECO:0000256" key="7">
    <source>
        <dbReference type="ARBA" id="ARBA00023239"/>
    </source>
</evidence>
<proteinExistence type="inferred from homology"/>
<dbReference type="PANTHER" id="PTHR13604:SF0">
    <property type="entry name" value="ABASIC SITE PROCESSING PROTEIN HMCES"/>
    <property type="match status" value="1"/>
</dbReference>
<protein>
    <recommendedName>
        <fullName evidence="8">Abasic site processing protein</fullName>
        <ecNumber evidence="8">3.4.-.-</ecNumber>
    </recommendedName>
</protein>
<evidence type="ECO:0000256" key="5">
    <source>
        <dbReference type="ARBA" id="ARBA00023124"/>
    </source>
</evidence>
<sequence length="215" mass="25469">MCYQTRLIKKKEELQERFRVNVEDLLHIEELELNKAFEYPETPIITNKNPEKISMYNWGLVPEWASDTSFRHYTLNARIETLDEKPSFKDVVQNRCLIIADGFYEWQWLNKSGSKKQKYEITLPNQELFAFAGLYTQWTDDTGDILRSYTMVTTQANDLMSKIHNTKQRMPIILNRQDEHNWLNGNDYKKYKFPYSQNLIATPIDVNPTGQLGLF</sequence>
<keyword evidence="4 8" id="KW-0378">Hydrolase</keyword>
<dbReference type="EC" id="3.4.-.-" evidence="8"/>
<keyword evidence="10" id="KW-1185">Reference proteome</keyword>
<accession>A0ABU2Y0E4</accession>
<evidence type="ECO:0000256" key="4">
    <source>
        <dbReference type="ARBA" id="ARBA00022801"/>
    </source>
</evidence>
<dbReference type="RefSeq" id="WP_311591391.1">
    <property type="nucleotide sequence ID" value="NZ_JAVRHV010000001.1"/>
</dbReference>
<dbReference type="Proteomes" id="UP001252186">
    <property type="component" value="Unassembled WGS sequence"/>
</dbReference>
<evidence type="ECO:0000313" key="9">
    <source>
        <dbReference type="EMBL" id="MDT0551619.1"/>
    </source>
</evidence>
<evidence type="ECO:0000256" key="1">
    <source>
        <dbReference type="ARBA" id="ARBA00008136"/>
    </source>
</evidence>
<name>A0ABU2Y0E4_9FLAO</name>
<dbReference type="Pfam" id="PF02586">
    <property type="entry name" value="SRAP"/>
    <property type="match status" value="1"/>
</dbReference>
<evidence type="ECO:0000256" key="3">
    <source>
        <dbReference type="ARBA" id="ARBA00022763"/>
    </source>
</evidence>
<dbReference type="PANTHER" id="PTHR13604">
    <property type="entry name" value="DC12-RELATED"/>
    <property type="match status" value="1"/>
</dbReference>
<evidence type="ECO:0000313" key="10">
    <source>
        <dbReference type="Proteomes" id="UP001252186"/>
    </source>
</evidence>
<keyword evidence="6" id="KW-0238">DNA-binding</keyword>
<evidence type="ECO:0000256" key="2">
    <source>
        <dbReference type="ARBA" id="ARBA00022670"/>
    </source>
</evidence>
<keyword evidence="2 8" id="KW-0645">Protease</keyword>
<gene>
    <name evidence="9" type="ORF">RM519_00035</name>
</gene>
<reference evidence="9 10" key="1">
    <citation type="submission" date="2023-09" db="EMBL/GenBank/DDBJ databases">
        <authorList>
            <person name="Rey-Velasco X."/>
        </authorList>
    </citation>
    <scope>NUCLEOTIDE SEQUENCE [LARGE SCALE GENOMIC DNA]</scope>
    <source>
        <strain evidence="9 10">P050</strain>
    </source>
</reference>
<organism evidence="9 10">
    <name type="scientific">Urechidicola vernalis</name>
    <dbReference type="NCBI Taxonomy" id="3075600"/>
    <lineage>
        <taxon>Bacteria</taxon>
        <taxon>Pseudomonadati</taxon>
        <taxon>Bacteroidota</taxon>
        <taxon>Flavobacteriia</taxon>
        <taxon>Flavobacteriales</taxon>
        <taxon>Flavobacteriaceae</taxon>
        <taxon>Urechidicola</taxon>
    </lineage>
</organism>